<dbReference type="Proteomes" id="UP001589813">
    <property type="component" value="Unassembled WGS sequence"/>
</dbReference>
<dbReference type="Gene3D" id="3.40.50.12780">
    <property type="entry name" value="N-terminal domain of ligase-like"/>
    <property type="match status" value="1"/>
</dbReference>
<dbReference type="PANTHER" id="PTHR43767:SF8">
    <property type="entry name" value="LONG-CHAIN-FATTY-ACID--COA LIGASE"/>
    <property type="match status" value="1"/>
</dbReference>
<name>A0ABV6BEQ7_9GAMM</name>
<sequence>MKLNFPAGARLTDLVSGQSLDQTAIAAAVLEWQQLLQDLSARRLVLWADTSLDWVLLDIACLHSQQLFVPMPLFASQGQLAHVLASVGPEFLFSDRELPTEATRQLGLTLRGRCRSFYLYQTSTELQQKALPVPAGTQKITFTSGSTGQPKGVCLSVQTQLNTAQSLVERIAPRLQNVTRPRHLCLLPLSLLLENIAGVYAPLLAGGEVLLMPDAGRGFAGSSLANPQQLLGLISQTQPHSLILVPELLQLLVQAALKGWPVPASLQFIAVGGAKVAVDTLRQAAALKLPVFQGYGLSECGSVVALCSVDAAHASDEALQSAGKPLAHLEVRIEQGEIQVKTPFLGYMGQSEAQADAWVATGDLGQWSADGDLQILGRRNNLLISSFGRNISPEWVESELTKTGLIQQAVLCGDAKPYCVALLYATPTVSDQQLADYLDWLNQQLPDYARVARFHRLNSPLSQAEGTLTTNGRPRRASIVQIYQQQIASLYPAN</sequence>
<dbReference type="RefSeq" id="WP_377241758.1">
    <property type="nucleotide sequence ID" value="NZ_JBHLXP010000001.1"/>
</dbReference>
<dbReference type="InterPro" id="IPR045851">
    <property type="entry name" value="AMP-bd_C_sf"/>
</dbReference>
<keyword evidence="1" id="KW-0436">Ligase</keyword>
<dbReference type="InterPro" id="IPR020845">
    <property type="entry name" value="AMP-binding_CS"/>
</dbReference>
<dbReference type="PANTHER" id="PTHR43767">
    <property type="entry name" value="LONG-CHAIN-FATTY-ACID--COA LIGASE"/>
    <property type="match status" value="1"/>
</dbReference>
<dbReference type="EMBL" id="JBHLXP010000001">
    <property type="protein sequence ID" value="MFC0047993.1"/>
    <property type="molecule type" value="Genomic_DNA"/>
</dbReference>
<dbReference type="PROSITE" id="PS00455">
    <property type="entry name" value="AMP_BINDING"/>
    <property type="match status" value="1"/>
</dbReference>
<dbReference type="InterPro" id="IPR000873">
    <property type="entry name" value="AMP-dep_synth/lig_dom"/>
</dbReference>
<dbReference type="InterPro" id="IPR042099">
    <property type="entry name" value="ANL_N_sf"/>
</dbReference>
<evidence type="ECO:0000256" key="1">
    <source>
        <dbReference type="ARBA" id="ARBA00022598"/>
    </source>
</evidence>
<protein>
    <submittedName>
        <fullName evidence="3">AMP-binding protein</fullName>
    </submittedName>
</protein>
<accession>A0ABV6BEQ7</accession>
<reference evidence="3 4" key="1">
    <citation type="submission" date="2024-09" db="EMBL/GenBank/DDBJ databases">
        <authorList>
            <person name="Sun Q."/>
            <person name="Mori K."/>
        </authorList>
    </citation>
    <scope>NUCLEOTIDE SEQUENCE [LARGE SCALE GENOMIC DNA]</scope>
    <source>
        <strain evidence="3 4">KCTC 23315</strain>
    </source>
</reference>
<proteinExistence type="predicted"/>
<gene>
    <name evidence="3" type="ORF">ACFFJP_06800</name>
</gene>
<comment type="caution">
    <text evidence="3">The sequence shown here is derived from an EMBL/GenBank/DDBJ whole genome shotgun (WGS) entry which is preliminary data.</text>
</comment>
<evidence type="ECO:0000259" key="2">
    <source>
        <dbReference type="Pfam" id="PF00501"/>
    </source>
</evidence>
<dbReference type="Gene3D" id="3.30.300.30">
    <property type="match status" value="1"/>
</dbReference>
<organism evidence="3 4">
    <name type="scientific">Rheinheimera tilapiae</name>
    <dbReference type="NCBI Taxonomy" id="875043"/>
    <lineage>
        <taxon>Bacteria</taxon>
        <taxon>Pseudomonadati</taxon>
        <taxon>Pseudomonadota</taxon>
        <taxon>Gammaproteobacteria</taxon>
        <taxon>Chromatiales</taxon>
        <taxon>Chromatiaceae</taxon>
        <taxon>Rheinheimera</taxon>
    </lineage>
</organism>
<dbReference type="Pfam" id="PF00501">
    <property type="entry name" value="AMP-binding"/>
    <property type="match status" value="1"/>
</dbReference>
<evidence type="ECO:0000313" key="3">
    <source>
        <dbReference type="EMBL" id="MFC0047993.1"/>
    </source>
</evidence>
<dbReference type="SUPFAM" id="SSF56801">
    <property type="entry name" value="Acetyl-CoA synthetase-like"/>
    <property type="match status" value="1"/>
</dbReference>
<dbReference type="InterPro" id="IPR050237">
    <property type="entry name" value="ATP-dep_AMP-bd_enzyme"/>
</dbReference>
<dbReference type="Pfam" id="PF23562">
    <property type="entry name" value="AMP-binding_C_3"/>
    <property type="match status" value="1"/>
</dbReference>
<evidence type="ECO:0000313" key="4">
    <source>
        <dbReference type="Proteomes" id="UP001589813"/>
    </source>
</evidence>
<feature type="domain" description="AMP-dependent synthetase/ligase" evidence="2">
    <location>
        <begin position="42"/>
        <end position="334"/>
    </location>
</feature>
<keyword evidence="4" id="KW-1185">Reference proteome</keyword>